<accession>A0AAD4MME5</accession>
<dbReference type="EMBL" id="JAKKPZ010000185">
    <property type="protein sequence ID" value="KAI1699279.1"/>
    <property type="molecule type" value="Genomic_DNA"/>
</dbReference>
<evidence type="ECO:0000313" key="1">
    <source>
        <dbReference type="EMBL" id="KAI1699279.1"/>
    </source>
</evidence>
<gene>
    <name evidence="1" type="ORF">DdX_17407</name>
</gene>
<proteinExistence type="predicted"/>
<comment type="caution">
    <text evidence="1">The sequence shown here is derived from an EMBL/GenBank/DDBJ whole genome shotgun (WGS) entry which is preliminary data.</text>
</comment>
<dbReference type="AlphaFoldDB" id="A0AAD4MME5"/>
<dbReference type="Proteomes" id="UP001201812">
    <property type="component" value="Unassembled WGS sequence"/>
</dbReference>
<organism evidence="1 2">
    <name type="scientific">Ditylenchus destructor</name>
    <dbReference type="NCBI Taxonomy" id="166010"/>
    <lineage>
        <taxon>Eukaryota</taxon>
        <taxon>Metazoa</taxon>
        <taxon>Ecdysozoa</taxon>
        <taxon>Nematoda</taxon>
        <taxon>Chromadorea</taxon>
        <taxon>Rhabditida</taxon>
        <taxon>Tylenchina</taxon>
        <taxon>Tylenchomorpha</taxon>
        <taxon>Sphaerularioidea</taxon>
        <taxon>Anguinidae</taxon>
        <taxon>Anguininae</taxon>
        <taxon>Ditylenchus</taxon>
    </lineage>
</organism>
<name>A0AAD4MME5_9BILA</name>
<keyword evidence="2" id="KW-1185">Reference proteome</keyword>
<protein>
    <submittedName>
        <fullName evidence="1">Uncharacterized protein</fullName>
    </submittedName>
</protein>
<evidence type="ECO:0000313" key="2">
    <source>
        <dbReference type="Proteomes" id="UP001201812"/>
    </source>
</evidence>
<reference evidence="1" key="1">
    <citation type="submission" date="2022-01" db="EMBL/GenBank/DDBJ databases">
        <title>Genome Sequence Resource for Two Populations of Ditylenchus destructor, the Migratory Endoparasitic Phytonematode.</title>
        <authorList>
            <person name="Zhang H."/>
            <person name="Lin R."/>
            <person name="Xie B."/>
        </authorList>
    </citation>
    <scope>NUCLEOTIDE SEQUENCE</scope>
    <source>
        <strain evidence="1">BazhouSP</strain>
    </source>
</reference>
<sequence length="75" mass="8427">MAVSGHADYARHLLVHWKEETHKSESLLLFCASLLSNAQADGGRSPCVHRQPLLFTNLSRLIQTPILSMDIQTDR</sequence>